<keyword evidence="4 7" id="KW-0028">Amino-acid biosynthesis</keyword>
<dbReference type="UniPathway" id="UPA00053">
    <property type="reaction ID" value="UER00090"/>
</dbReference>
<dbReference type="GO" id="GO:0009423">
    <property type="term" value="P:chorismate biosynthetic process"/>
    <property type="evidence" value="ECO:0007669"/>
    <property type="project" value="UniProtKB-UniRule"/>
</dbReference>
<name>K0X4S7_9BACT</name>
<comment type="catalytic activity">
    <reaction evidence="7 8">
        <text>5-O-(1-carboxyvinyl)-3-phosphoshikimate = chorismate + phosphate</text>
        <dbReference type="Rhea" id="RHEA:21020"/>
        <dbReference type="ChEBI" id="CHEBI:29748"/>
        <dbReference type="ChEBI" id="CHEBI:43474"/>
        <dbReference type="ChEBI" id="CHEBI:57701"/>
        <dbReference type="EC" id="4.2.3.5"/>
    </reaction>
</comment>
<dbReference type="NCBIfam" id="TIGR00033">
    <property type="entry name" value="aroC"/>
    <property type="match status" value="1"/>
</dbReference>
<dbReference type="OrthoDB" id="9771806at2"/>
<dbReference type="SUPFAM" id="SSF103263">
    <property type="entry name" value="Chorismate synthase, AroC"/>
    <property type="match status" value="1"/>
</dbReference>
<accession>K0X4S7</accession>
<keyword evidence="6 7" id="KW-0456">Lyase</keyword>
<dbReference type="NCBIfam" id="NF003793">
    <property type="entry name" value="PRK05382.1"/>
    <property type="match status" value="1"/>
</dbReference>
<comment type="subunit">
    <text evidence="7">Homotetramer.</text>
</comment>
<feature type="binding site" evidence="7">
    <location>
        <position position="46"/>
    </location>
    <ligand>
        <name>NADP(+)</name>
        <dbReference type="ChEBI" id="CHEBI:58349"/>
    </ligand>
</feature>
<gene>
    <name evidence="7" type="primary">aroC</name>
    <name evidence="9" type="ORF">HMPREF9448_00610</name>
</gene>
<evidence type="ECO:0000256" key="7">
    <source>
        <dbReference type="HAMAP-Rule" id="MF_00300"/>
    </source>
</evidence>
<dbReference type="STRING" id="742726.HMPREF9448_00610"/>
<dbReference type="RefSeq" id="WP_008861106.1">
    <property type="nucleotide sequence ID" value="NZ_JH815203.1"/>
</dbReference>
<dbReference type="GO" id="GO:0008652">
    <property type="term" value="P:amino acid biosynthetic process"/>
    <property type="evidence" value="ECO:0007669"/>
    <property type="project" value="UniProtKB-KW"/>
</dbReference>
<comment type="similarity">
    <text evidence="2 7 8">Belongs to the chorismate synthase family.</text>
</comment>
<dbReference type="PIRSF" id="PIRSF001456">
    <property type="entry name" value="Chorismate_synth"/>
    <property type="match status" value="1"/>
</dbReference>
<keyword evidence="7" id="KW-0285">Flavoprotein</keyword>
<evidence type="ECO:0000256" key="2">
    <source>
        <dbReference type="ARBA" id="ARBA00008014"/>
    </source>
</evidence>
<feature type="binding site" evidence="7">
    <location>
        <position position="283"/>
    </location>
    <ligand>
        <name>FMN</name>
        <dbReference type="ChEBI" id="CHEBI:58210"/>
    </ligand>
</feature>
<proteinExistence type="inferred from homology"/>
<keyword evidence="7" id="KW-0521">NADP</keyword>
<evidence type="ECO:0000313" key="9">
    <source>
        <dbReference type="EMBL" id="EJZ66432.1"/>
    </source>
</evidence>
<feature type="binding site" evidence="7">
    <location>
        <begin position="123"/>
        <end position="125"/>
    </location>
    <ligand>
        <name>FMN</name>
        <dbReference type="ChEBI" id="CHEBI:58210"/>
    </ligand>
</feature>
<feature type="binding site" evidence="7">
    <location>
        <begin position="239"/>
        <end position="240"/>
    </location>
    <ligand>
        <name>FMN</name>
        <dbReference type="ChEBI" id="CHEBI:58210"/>
    </ligand>
</feature>
<dbReference type="CDD" id="cd07304">
    <property type="entry name" value="Chorismate_synthase"/>
    <property type="match status" value="1"/>
</dbReference>
<feature type="binding site" evidence="7">
    <location>
        <position position="324"/>
    </location>
    <ligand>
        <name>FMN</name>
        <dbReference type="ChEBI" id="CHEBI:58210"/>
    </ligand>
</feature>
<keyword evidence="10" id="KW-1185">Reference proteome</keyword>
<dbReference type="GO" id="GO:0005829">
    <property type="term" value="C:cytosol"/>
    <property type="evidence" value="ECO:0007669"/>
    <property type="project" value="TreeGrafter"/>
</dbReference>
<dbReference type="PROSITE" id="PS00789">
    <property type="entry name" value="CHORISMATE_SYNTHASE_3"/>
    <property type="match status" value="1"/>
</dbReference>
<keyword evidence="7" id="KW-0288">FMN</keyword>
<dbReference type="PANTHER" id="PTHR21085:SF0">
    <property type="entry name" value="CHORISMATE SYNTHASE"/>
    <property type="match status" value="1"/>
</dbReference>
<dbReference type="PANTHER" id="PTHR21085">
    <property type="entry name" value="CHORISMATE SYNTHASE"/>
    <property type="match status" value="1"/>
</dbReference>
<comment type="caution">
    <text evidence="9">The sequence shown here is derived from an EMBL/GenBank/DDBJ whole genome shotgun (WGS) entry which is preliminary data.</text>
</comment>
<dbReference type="eggNOG" id="COG0082">
    <property type="taxonomic scope" value="Bacteria"/>
</dbReference>
<dbReference type="FunFam" id="3.60.150.10:FF:000003">
    <property type="entry name" value="Chorismate synthase"/>
    <property type="match status" value="1"/>
</dbReference>
<feature type="binding site" evidence="7">
    <location>
        <begin position="298"/>
        <end position="302"/>
    </location>
    <ligand>
        <name>FMN</name>
        <dbReference type="ChEBI" id="CHEBI:58210"/>
    </ligand>
</feature>
<dbReference type="HAMAP" id="MF_00300">
    <property type="entry name" value="Chorismate_synth"/>
    <property type="match status" value="1"/>
</dbReference>
<protein>
    <recommendedName>
        <fullName evidence="3 7">Chorismate synthase</fullName>
        <shortName evidence="7">CS</shortName>
        <ecNumber evidence="3 7">4.2.3.5</ecNumber>
    </recommendedName>
    <alternativeName>
        <fullName evidence="7">5-enolpyruvylshikimate-3-phosphate phospholyase</fullName>
    </alternativeName>
</protein>
<reference evidence="9 10" key="1">
    <citation type="submission" date="2012-08" db="EMBL/GenBank/DDBJ databases">
        <title>The Genome Sequence of Barnesiella intestinihominis YIT 11860.</title>
        <authorList>
            <consortium name="The Broad Institute Genome Sequencing Platform"/>
            <person name="Earl A."/>
            <person name="Ward D."/>
            <person name="Feldgarden M."/>
            <person name="Gevers D."/>
            <person name="Morotomi M."/>
            <person name="Walker B."/>
            <person name="Young S.K."/>
            <person name="Zeng Q."/>
            <person name="Gargeya S."/>
            <person name="Fitzgerald M."/>
            <person name="Haas B."/>
            <person name="Abouelleil A."/>
            <person name="Alvarado L."/>
            <person name="Arachchi H.M."/>
            <person name="Berlin A.M."/>
            <person name="Chapman S.B."/>
            <person name="Goldberg J."/>
            <person name="Griggs A."/>
            <person name="Gujja S."/>
            <person name="Hansen M."/>
            <person name="Howarth C."/>
            <person name="Imamovic A."/>
            <person name="Larimer J."/>
            <person name="McCowen C."/>
            <person name="Montmayeur A."/>
            <person name="Murphy C."/>
            <person name="Neiman D."/>
            <person name="Pearson M."/>
            <person name="Priest M."/>
            <person name="Roberts A."/>
            <person name="Saif S."/>
            <person name="Shea T."/>
            <person name="Sisk P."/>
            <person name="Sykes S."/>
            <person name="Wortman J."/>
            <person name="Nusbaum C."/>
            <person name="Birren B."/>
        </authorList>
    </citation>
    <scope>NUCLEOTIDE SEQUENCE [LARGE SCALE GENOMIC DNA]</scope>
    <source>
        <strain evidence="9 10">YIT 11860</strain>
    </source>
</reference>
<dbReference type="GO" id="GO:0004107">
    <property type="term" value="F:chorismate synthase activity"/>
    <property type="evidence" value="ECO:0007669"/>
    <property type="project" value="UniProtKB-UniRule"/>
</dbReference>
<dbReference type="PATRIC" id="fig|742726.3.peg.639"/>
<dbReference type="InterPro" id="IPR035904">
    <property type="entry name" value="Chorismate_synth_AroC_sf"/>
</dbReference>
<evidence type="ECO:0000313" key="10">
    <source>
        <dbReference type="Proteomes" id="UP000006044"/>
    </source>
</evidence>
<evidence type="ECO:0000256" key="4">
    <source>
        <dbReference type="ARBA" id="ARBA00022605"/>
    </source>
</evidence>
<keyword evidence="7" id="KW-0274">FAD</keyword>
<evidence type="ECO:0000256" key="3">
    <source>
        <dbReference type="ARBA" id="ARBA00013036"/>
    </source>
</evidence>
<dbReference type="GeneID" id="77847943"/>
<evidence type="ECO:0000256" key="1">
    <source>
        <dbReference type="ARBA" id="ARBA00005044"/>
    </source>
</evidence>
<sequence length="357" mass="39126">MNTFGNLFTLTSFGESHGRAIGGVVDGMPAGIPVDMEYIQRELNRRRPGQSSIVTSRKENDRVEFLSGIFEGKTTGTPIGFLVYNENQHSSDYDNLREVFRPSHADYTYTQKYGVRDHRGGGRSSARETIARCVAGALAKLVLTRLGIEVWAYTSQVGELSLSGDYNRYDFDEIEKNPVRCPDADMAKRMEEYIGKVKSEGDTVGGVVTCVVRHVPAGLGEPVFDKLHAALGSAMLSINAVKGFEYGMGFGGVRYRGSQMNDVFETQQGKIVARTNHSGGIQGGISNGEDIYFRVAFKPVATLLKDIETVDSQGNPTVLRAKGRHDPCVLPRAVPVVEAMAAMVILDYYLLAQSHKL</sequence>
<dbReference type="PROSITE" id="PS00787">
    <property type="entry name" value="CHORISMATE_SYNTHASE_1"/>
    <property type="match status" value="1"/>
</dbReference>
<dbReference type="GO" id="GO:0010181">
    <property type="term" value="F:FMN binding"/>
    <property type="evidence" value="ECO:0007669"/>
    <property type="project" value="TreeGrafter"/>
</dbReference>
<dbReference type="EMBL" id="ADLE01000001">
    <property type="protein sequence ID" value="EJZ66432.1"/>
    <property type="molecule type" value="Genomic_DNA"/>
</dbReference>
<dbReference type="Pfam" id="PF01264">
    <property type="entry name" value="Chorismate_synt"/>
    <property type="match status" value="1"/>
</dbReference>
<dbReference type="EC" id="4.2.3.5" evidence="3 7"/>
<organism evidence="9 10">
    <name type="scientific">Barnesiella intestinihominis YIT 11860</name>
    <dbReference type="NCBI Taxonomy" id="742726"/>
    <lineage>
        <taxon>Bacteria</taxon>
        <taxon>Pseudomonadati</taxon>
        <taxon>Bacteroidota</taxon>
        <taxon>Bacteroidia</taxon>
        <taxon>Bacteroidales</taxon>
        <taxon>Barnesiellaceae</taxon>
        <taxon>Barnesiella</taxon>
    </lineage>
</organism>
<dbReference type="InterPro" id="IPR000453">
    <property type="entry name" value="Chorismate_synth"/>
</dbReference>
<dbReference type="Proteomes" id="UP000006044">
    <property type="component" value="Unassembled WGS sequence"/>
</dbReference>
<dbReference type="HOGENOM" id="CLU_034547_0_2_10"/>
<comment type="caution">
    <text evidence="7">Lacks conserved residue(s) required for the propagation of feature annotation.</text>
</comment>
<dbReference type="GO" id="GO:0009073">
    <property type="term" value="P:aromatic amino acid family biosynthetic process"/>
    <property type="evidence" value="ECO:0007669"/>
    <property type="project" value="UniProtKB-KW"/>
</dbReference>
<evidence type="ECO:0000256" key="6">
    <source>
        <dbReference type="ARBA" id="ARBA00023239"/>
    </source>
</evidence>
<keyword evidence="5 7" id="KW-0057">Aromatic amino acid biosynthesis</keyword>
<comment type="pathway">
    <text evidence="1 7 8">Metabolic intermediate biosynthesis; chorismate biosynthesis; chorismate from D-erythrose 4-phosphate and phosphoenolpyruvate: step 7/7.</text>
</comment>
<evidence type="ECO:0000256" key="5">
    <source>
        <dbReference type="ARBA" id="ARBA00023141"/>
    </source>
</evidence>
<evidence type="ECO:0000256" key="8">
    <source>
        <dbReference type="RuleBase" id="RU000605"/>
    </source>
</evidence>
<dbReference type="AlphaFoldDB" id="K0X4S7"/>
<comment type="function">
    <text evidence="7">Catalyzes the anti-1,4-elimination of the C-3 phosphate and the C-6 proR hydrogen from 5-enolpyruvylshikimate-3-phosphate (EPSP) to yield chorismate, which is the branch point compound that serves as the starting substrate for the three terminal pathways of aromatic amino acid biosynthesis. This reaction introduces a second double bond into the aromatic ring system.</text>
</comment>
<dbReference type="InterPro" id="IPR020541">
    <property type="entry name" value="Chorismate_synthase_CS"/>
</dbReference>
<comment type="cofactor">
    <cofactor evidence="7 8">
        <name>FMNH2</name>
        <dbReference type="ChEBI" id="CHEBI:57618"/>
    </cofactor>
    <text evidence="7 8">Reduced FMN (FMNH(2)).</text>
</comment>
<dbReference type="Gene3D" id="3.60.150.10">
    <property type="entry name" value="Chorismate synthase AroC"/>
    <property type="match status" value="1"/>
</dbReference>